<feature type="transmembrane region" description="Helical" evidence="1">
    <location>
        <begin position="24"/>
        <end position="46"/>
    </location>
</feature>
<organism evidence="2 3">
    <name type="scientific">Rhizobium esperanzae</name>
    <dbReference type="NCBI Taxonomy" id="1967781"/>
    <lineage>
        <taxon>Bacteria</taxon>
        <taxon>Pseudomonadati</taxon>
        <taxon>Pseudomonadota</taxon>
        <taxon>Alphaproteobacteria</taxon>
        <taxon>Hyphomicrobiales</taxon>
        <taxon>Rhizobiaceae</taxon>
        <taxon>Rhizobium/Agrobacterium group</taxon>
        <taxon>Rhizobium</taxon>
    </lineage>
</organism>
<keyword evidence="1" id="KW-0812">Transmembrane</keyword>
<gene>
    <name evidence="2" type="ORF">B5E41_17620</name>
</gene>
<comment type="caution">
    <text evidence="2">The sequence shown here is derived from an EMBL/GenBank/DDBJ whole genome shotgun (WGS) entry which is preliminary data.</text>
</comment>
<dbReference type="Proteomes" id="UP000197269">
    <property type="component" value="Unassembled WGS sequence"/>
</dbReference>
<dbReference type="RefSeq" id="WP_088395423.1">
    <property type="nucleotide sequence ID" value="NZ_MXPU01000011.1"/>
</dbReference>
<keyword evidence="1" id="KW-0472">Membrane</keyword>
<sequence>MSVQSSSKTSISQRFDSYQPSKTLLVWACVVTAIATIVIGFSWGGWVTGGTSSKAAAAAGDIARGELASAICVERFNAAPDASAKLIEFKAMTEGYKQRQFIEAGGWATMPGQTSADSRSVQGCTTALAVGT</sequence>
<reference evidence="2 3" key="1">
    <citation type="submission" date="2017-03" db="EMBL/GenBank/DDBJ databases">
        <title>Genome of strain Rhizobium sp. CNPSo 668.</title>
        <authorList>
            <person name="Ribeiro R."/>
        </authorList>
    </citation>
    <scope>NUCLEOTIDE SEQUENCE [LARGE SCALE GENOMIC DNA]</scope>
    <source>
        <strain evidence="2 3">CNPSo 668</strain>
    </source>
</reference>
<evidence type="ECO:0000313" key="3">
    <source>
        <dbReference type="Proteomes" id="UP000197269"/>
    </source>
</evidence>
<protein>
    <submittedName>
        <fullName evidence="2">Uncharacterized protein</fullName>
    </submittedName>
</protein>
<name>A0A246DTJ3_9HYPH</name>
<accession>A0A246DTJ3</accession>
<evidence type="ECO:0000313" key="2">
    <source>
        <dbReference type="EMBL" id="OWO93592.1"/>
    </source>
</evidence>
<dbReference type="EMBL" id="MXPU01000011">
    <property type="protein sequence ID" value="OWO93592.1"/>
    <property type="molecule type" value="Genomic_DNA"/>
</dbReference>
<proteinExistence type="predicted"/>
<evidence type="ECO:0000256" key="1">
    <source>
        <dbReference type="SAM" id="Phobius"/>
    </source>
</evidence>
<dbReference type="AlphaFoldDB" id="A0A246DTJ3"/>
<keyword evidence="1" id="KW-1133">Transmembrane helix</keyword>